<evidence type="ECO:0000313" key="2">
    <source>
        <dbReference type="EMBL" id="PIO65050.1"/>
    </source>
</evidence>
<name>A0A2G9U680_TELCI</name>
<accession>A0A2G9U680</accession>
<evidence type="ECO:0000313" key="3">
    <source>
        <dbReference type="Proteomes" id="UP000230423"/>
    </source>
</evidence>
<reference evidence="2 3" key="1">
    <citation type="submission" date="2015-09" db="EMBL/GenBank/DDBJ databases">
        <title>Draft genome of the parasitic nematode Teladorsagia circumcincta isolate WARC Sus (inbred).</title>
        <authorList>
            <person name="Mitreva M."/>
        </authorList>
    </citation>
    <scope>NUCLEOTIDE SEQUENCE [LARGE SCALE GENOMIC DNA]</scope>
    <source>
        <strain evidence="2 3">S</strain>
    </source>
</reference>
<keyword evidence="3" id="KW-1185">Reference proteome</keyword>
<dbReference type="AlphaFoldDB" id="A0A2G9U680"/>
<dbReference type="Proteomes" id="UP000230423">
    <property type="component" value="Unassembled WGS sequence"/>
</dbReference>
<feature type="region of interest" description="Disordered" evidence="1">
    <location>
        <begin position="1"/>
        <end position="22"/>
    </location>
</feature>
<dbReference type="EMBL" id="KZ349349">
    <property type="protein sequence ID" value="PIO65050.1"/>
    <property type="molecule type" value="Genomic_DNA"/>
</dbReference>
<feature type="region of interest" description="Disordered" evidence="1">
    <location>
        <begin position="36"/>
        <end position="56"/>
    </location>
</feature>
<gene>
    <name evidence="2" type="ORF">TELCIR_13296</name>
</gene>
<sequence length="82" mass="8296">MSKKKKRSFPLLGSNPSVAPLDLKLSGASSAALLKKSSAKKGATAASSSRKGSGGVLNASFVNSSFLSEDLDSPAAQSSLRL</sequence>
<proteinExistence type="predicted"/>
<protein>
    <submittedName>
        <fullName evidence="2">Uncharacterized protein</fullName>
    </submittedName>
</protein>
<evidence type="ECO:0000256" key="1">
    <source>
        <dbReference type="SAM" id="MobiDB-lite"/>
    </source>
</evidence>
<feature type="compositionally biased region" description="Low complexity" evidence="1">
    <location>
        <begin position="36"/>
        <end position="51"/>
    </location>
</feature>
<organism evidence="2 3">
    <name type="scientific">Teladorsagia circumcincta</name>
    <name type="common">Brown stomach worm</name>
    <name type="synonym">Ostertagia circumcincta</name>
    <dbReference type="NCBI Taxonomy" id="45464"/>
    <lineage>
        <taxon>Eukaryota</taxon>
        <taxon>Metazoa</taxon>
        <taxon>Ecdysozoa</taxon>
        <taxon>Nematoda</taxon>
        <taxon>Chromadorea</taxon>
        <taxon>Rhabditida</taxon>
        <taxon>Rhabditina</taxon>
        <taxon>Rhabditomorpha</taxon>
        <taxon>Strongyloidea</taxon>
        <taxon>Trichostrongylidae</taxon>
        <taxon>Teladorsagia</taxon>
    </lineage>
</organism>